<reference evidence="1 2" key="1">
    <citation type="submission" date="2019-10" db="EMBL/GenBank/DDBJ databases">
        <authorList>
            <person name="Curtis N."/>
            <person name="Kistler A.L."/>
            <person name="Garlena R.A."/>
            <person name="Russell D.A."/>
            <person name="Pope W.H."/>
            <person name="Jacobs-Sera D."/>
            <person name="Hatfull G.F."/>
        </authorList>
    </citation>
    <scope>NUCLEOTIDE SEQUENCE [LARGE SCALE GENOMIC DNA]</scope>
</reference>
<dbReference type="GeneID" id="64871117"/>
<dbReference type="KEGG" id="vg:64871117"/>
<organism evidence="1 2">
    <name type="scientific">Mycobacterium phage Yecey3</name>
    <dbReference type="NCBI Taxonomy" id="2656617"/>
    <lineage>
        <taxon>Viruses</taxon>
        <taxon>Duplodnaviria</taxon>
        <taxon>Heunggongvirae</taxon>
        <taxon>Uroviricota</taxon>
        <taxon>Caudoviricetes</taxon>
        <taxon>Yeceytrevirus</taxon>
        <taxon>Yeceytrevirus yecey3</taxon>
    </lineage>
</organism>
<proteinExistence type="predicted"/>
<dbReference type="EMBL" id="MN585979">
    <property type="protein sequence ID" value="QGJ88826.1"/>
    <property type="molecule type" value="Genomic_DNA"/>
</dbReference>
<evidence type="ECO:0000313" key="1">
    <source>
        <dbReference type="EMBL" id="QGJ88826.1"/>
    </source>
</evidence>
<sequence length="64" mass="7498">MRNIQVGMNVERQRRKITHLIDTAPPEHLSYLSYILTLFDAEVEAGRPTPAKEFLGMYEEEYDL</sequence>
<accession>A0A649V928</accession>
<dbReference type="RefSeq" id="YP_010061500.1">
    <property type="nucleotide sequence ID" value="NC_054783.1"/>
</dbReference>
<protein>
    <submittedName>
        <fullName evidence="1">Uncharacterized protein</fullName>
    </submittedName>
</protein>
<evidence type="ECO:0000313" key="2">
    <source>
        <dbReference type="Proteomes" id="UP000423725"/>
    </source>
</evidence>
<gene>
    <name evidence="1" type="primary">75</name>
    <name evidence="1" type="ORF">SEA_YECEY3_75</name>
</gene>
<name>A0A649V928_9CAUD</name>
<dbReference type="Proteomes" id="UP000423725">
    <property type="component" value="Segment"/>
</dbReference>
<keyword evidence="2" id="KW-1185">Reference proteome</keyword>